<accession>A0AAV4S554</accession>
<dbReference type="AlphaFoldDB" id="A0AAV4S554"/>
<name>A0AAV4S554_CAEEX</name>
<sequence length="83" mass="9083">MLGELHTRPGIHGVGGCAVCKACEDENRPFSGKQGPGISGKTSPGHRSLLSMWEGVWQIQNREELDRFDFGSHIGCILLYISN</sequence>
<reference evidence="1 2" key="1">
    <citation type="submission" date="2021-06" db="EMBL/GenBank/DDBJ databases">
        <title>Caerostris extrusa draft genome.</title>
        <authorList>
            <person name="Kono N."/>
            <person name="Arakawa K."/>
        </authorList>
    </citation>
    <scope>NUCLEOTIDE SEQUENCE [LARGE SCALE GENOMIC DNA]</scope>
</reference>
<organism evidence="1 2">
    <name type="scientific">Caerostris extrusa</name>
    <name type="common">Bark spider</name>
    <name type="synonym">Caerostris bankana</name>
    <dbReference type="NCBI Taxonomy" id="172846"/>
    <lineage>
        <taxon>Eukaryota</taxon>
        <taxon>Metazoa</taxon>
        <taxon>Ecdysozoa</taxon>
        <taxon>Arthropoda</taxon>
        <taxon>Chelicerata</taxon>
        <taxon>Arachnida</taxon>
        <taxon>Araneae</taxon>
        <taxon>Araneomorphae</taxon>
        <taxon>Entelegynae</taxon>
        <taxon>Araneoidea</taxon>
        <taxon>Araneidae</taxon>
        <taxon>Caerostris</taxon>
    </lineage>
</organism>
<comment type="caution">
    <text evidence="1">The sequence shown here is derived from an EMBL/GenBank/DDBJ whole genome shotgun (WGS) entry which is preliminary data.</text>
</comment>
<evidence type="ECO:0000313" key="1">
    <source>
        <dbReference type="EMBL" id="GIY28321.1"/>
    </source>
</evidence>
<evidence type="ECO:0000313" key="2">
    <source>
        <dbReference type="Proteomes" id="UP001054945"/>
    </source>
</evidence>
<protein>
    <submittedName>
        <fullName evidence="1">Uncharacterized protein</fullName>
    </submittedName>
</protein>
<dbReference type="EMBL" id="BPLR01008935">
    <property type="protein sequence ID" value="GIY28321.1"/>
    <property type="molecule type" value="Genomic_DNA"/>
</dbReference>
<keyword evidence="2" id="KW-1185">Reference proteome</keyword>
<proteinExistence type="predicted"/>
<gene>
    <name evidence="1" type="ORF">CEXT_788181</name>
</gene>
<dbReference type="Proteomes" id="UP001054945">
    <property type="component" value="Unassembled WGS sequence"/>
</dbReference>